<evidence type="ECO:0000256" key="2">
    <source>
        <dbReference type="ARBA" id="ARBA00022598"/>
    </source>
</evidence>
<keyword evidence="6" id="KW-1185">Reference proteome</keyword>
<feature type="domain" description="AMP-binding enzyme C-terminal" evidence="4">
    <location>
        <begin position="469"/>
        <end position="541"/>
    </location>
</feature>
<dbReference type="SUPFAM" id="SSF56801">
    <property type="entry name" value="Acetyl-CoA synthetase-like"/>
    <property type="match status" value="1"/>
</dbReference>
<dbReference type="GO" id="GO:0006631">
    <property type="term" value="P:fatty acid metabolic process"/>
    <property type="evidence" value="ECO:0007669"/>
    <property type="project" value="TreeGrafter"/>
</dbReference>
<evidence type="ECO:0000313" key="6">
    <source>
        <dbReference type="Proteomes" id="UP001143486"/>
    </source>
</evidence>
<dbReference type="InterPro" id="IPR000873">
    <property type="entry name" value="AMP-dep_synth/lig_dom"/>
</dbReference>
<evidence type="ECO:0000259" key="3">
    <source>
        <dbReference type="Pfam" id="PF00501"/>
    </source>
</evidence>
<dbReference type="Gene3D" id="3.30.300.30">
    <property type="match status" value="1"/>
</dbReference>
<evidence type="ECO:0000259" key="4">
    <source>
        <dbReference type="Pfam" id="PF13193"/>
    </source>
</evidence>
<evidence type="ECO:0000256" key="1">
    <source>
        <dbReference type="ARBA" id="ARBA00006432"/>
    </source>
</evidence>
<feature type="domain" description="AMP-dependent synthetase/ligase" evidence="3">
    <location>
        <begin position="28"/>
        <end position="415"/>
    </location>
</feature>
<dbReference type="AlphaFoldDB" id="A0A9W6IPJ3"/>
<organism evidence="5 6">
    <name type="scientific">Maricaulis virginensis</name>
    <dbReference type="NCBI Taxonomy" id="144022"/>
    <lineage>
        <taxon>Bacteria</taxon>
        <taxon>Pseudomonadati</taxon>
        <taxon>Pseudomonadota</taxon>
        <taxon>Alphaproteobacteria</taxon>
        <taxon>Maricaulales</taxon>
        <taxon>Maricaulaceae</taxon>
        <taxon>Maricaulis</taxon>
    </lineage>
</organism>
<dbReference type="RefSeq" id="WP_271187593.1">
    <property type="nucleotide sequence ID" value="NZ_BSFE01000009.1"/>
</dbReference>
<proteinExistence type="inferred from homology"/>
<protein>
    <submittedName>
        <fullName evidence="5">AMP-dependent acyl-CoA synthetase</fullName>
    </submittedName>
</protein>
<gene>
    <name evidence="5" type="ORF">GCM10017621_27470</name>
</gene>
<evidence type="ECO:0000313" key="5">
    <source>
        <dbReference type="EMBL" id="GLK53239.1"/>
    </source>
</evidence>
<dbReference type="Proteomes" id="UP001143486">
    <property type="component" value="Unassembled WGS sequence"/>
</dbReference>
<dbReference type="GO" id="GO:0031956">
    <property type="term" value="F:medium-chain fatty acid-CoA ligase activity"/>
    <property type="evidence" value="ECO:0007669"/>
    <property type="project" value="TreeGrafter"/>
</dbReference>
<dbReference type="Pfam" id="PF00501">
    <property type="entry name" value="AMP-binding"/>
    <property type="match status" value="1"/>
</dbReference>
<reference evidence="5" key="1">
    <citation type="journal article" date="2014" name="Int. J. Syst. Evol. Microbiol.">
        <title>Complete genome sequence of Corynebacterium casei LMG S-19264T (=DSM 44701T), isolated from a smear-ripened cheese.</title>
        <authorList>
            <consortium name="US DOE Joint Genome Institute (JGI-PGF)"/>
            <person name="Walter F."/>
            <person name="Albersmeier A."/>
            <person name="Kalinowski J."/>
            <person name="Ruckert C."/>
        </authorList>
    </citation>
    <scope>NUCLEOTIDE SEQUENCE</scope>
    <source>
        <strain evidence="5">VKM B-1513</strain>
    </source>
</reference>
<comment type="caution">
    <text evidence="5">The sequence shown here is derived from an EMBL/GenBank/DDBJ whole genome shotgun (WGS) entry which is preliminary data.</text>
</comment>
<accession>A0A9W6IPJ3</accession>
<name>A0A9W6IPJ3_9PROT</name>
<dbReference type="Gene3D" id="3.40.50.12780">
    <property type="entry name" value="N-terminal domain of ligase-like"/>
    <property type="match status" value="1"/>
</dbReference>
<dbReference type="InterPro" id="IPR025110">
    <property type="entry name" value="AMP-bd_C"/>
</dbReference>
<dbReference type="InterPro" id="IPR045851">
    <property type="entry name" value="AMP-bd_C_sf"/>
</dbReference>
<sequence length="557" mass="61248">MTATTREARHRQYRDKGWWGDETLHTAFDKAVAAAPGHVAIVDPPDCRTLIGRDPQRLSYQDISNASHNLGARLAQRRIGRGDAVLVQLPNTVELSVLYLALSRLGAIISPVPMQYGRHEIGHMSRELDAKGFVGIESFKGEAAAARMTAALPETVPVLTFGGSGEGADALAVDTSEPRMLMPSAGEADDVFTVCWTSGTTGTPKGVPRTHNHWFSQVIAIEDTVPLEPGSAMLNPFPMTNMAALSGFFFYWPLIQATLVLHHPFDLPTFLTQLTTEKVAYTIAPPAVLNLFLQNTDLHDKFDLSAVKYIASGSAPLDPWMVKGFRDKFGIEIINFFGSNEGIGLCGGPAEVPDPEQRATLFPRFGHEGIDWDNRFGQRFETKLVDWNDNDREILEPGVPGEMLIRGPNVFNGYLNDAGQDVFDSDGYFRTGDLFEIAGEGDLARYYRFKGRRKELIIRGGMNISPEELDGLISAHPKVQEAAVCGYPDPVMGEKVCLFAVPKPGESLTLKDVTGFLEAEGVAKFKWPEKLVLVDALPRNPLNKVVRSELREQLEPA</sequence>
<dbReference type="InterPro" id="IPR042099">
    <property type="entry name" value="ANL_N_sf"/>
</dbReference>
<dbReference type="PANTHER" id="PTHR43201:SF5">
    <property type="entry name" value="MEDIUM-CHAIN ACYL-COA LIGASE ACSF2, MITOCHONDRIAL"/>
    <property type="match status" value="1"/>
</dbReference>
<keyword evidence="2" id="KW-0436">Ligase</keyword>
<dbReference type="Pfam" id="PF13193">
    <property type="entry name" value="AMP-binding_C"/>
    <property type="match status" value="1"/>
</dbReference>
<dbReference type="EMBL" id="BSFE01000009">
    <property type="protein sequence ID" value="GLK53239.1"/>
    <property type="molecule type" value="Genomic_DNA"/>
</dbReference>
<dbReference type="InterPro" id="IPR020845">
    <property type="entry name" value="AMP-binding_CS"/>
</dbReference>
<dbReference type="PROSITE" id="PS00455">
    <property type="entry name" value="AMP_BINDING"/>
    <property type="match status" value="1"/>
</dbReference>
<reference evidence="5" key="2">
    <citation type="submission" date="2023-01" db="EMBL/GenBank/DDBJ databases">
        <authorList>
            <person name="Sun Q."/>
            <person name="Evtushenko L."/>
        </authorList>
    </citation>
    <scope>NUCLEOTIDE SEQUENCE</scope>
    <source>
        <strain evidence="5">VKM B-1513</strain>
    </source>
</reference>
<comment type="similarity">
    <text evidence="1">Belongs to the ATP-dependent AMP-binding enzyme family.</text>
</comment>
<dbReference type="PANTHER" id="PTHR43201">
    <property type="entry name" value="ACYL-COA SYNTHETASE"/>
    <property type="match status" value="1"/>
</dbReference>